<dbReference type="InterPro" id="IPR014756">
    <property type="entry name" value="Ig_E-set"/>
</dbReference>
<proteinExistence type="predicted"/>
<accession>A0ABS1WAK4</accession>
<comment type="caution">
    <text evidence="3">The sequence shown here is derived from an EMBL/GenBank/DDBJ whole genome shotgun (WGS) entry which is preliminary data.</text>
</comment>
<dbReference type="SMART" id="SM00429">
    <property type="entry name" value="IPT"/>
    <property type="match status" value="2"/>
</dbReference>
<dbReference type="Gene3D" id="2.60.40.10">
    <property type="entry name" value="Immunoglobulins"/>
    <property type="match status" value="2"/>
</dbReference>
<reference evidence="3 4" key="1">
    <citation type="submission" date="2020-12" db="EMBL/GenBank/DDBJ databases">
        <title>WGS of Legionella: environmental sample.</title>
        <authorList>
            <person name="Cristino S."/>
            <person name="Girolamini L."/>
            <person name="Salaris S."/>
            <person name="Pascale M.R."/>
            <person name="Mazzotta M."/>
            <person name="Orsini M."/>
            <person name="Grottola A."/>
        </authorList>
    </citation>
    <scope>NUCLEOTIDE SEQUENCE [LARGE SCALE GENOMIC DNA]</scope>
    <source>
        <strain evidence="3 4">30cs62</strain>
    </source>
</reference>
<evidence type="ECO:0000313" key="3">
    <source>
        <dbReference type="EMBL" id="MBL7526391.1"/>
    </source>
</evidence>
<dbReference type="InterPro" id="IPR052387">
    <property type="entry name" value="Fibrocystin"/>
</dbReference>
<organism evidence="3 4">
    <name type="scientific">Legionella bononiensis</name>
    <dbReference type="NCBI Taxonomy" id="2793102"/>
    <lineage>
        <taxon>Bacteria</taxon>
        <taxon>Pseudomonadati</taxon>
        <taxon>Pseudomonadota</taxon>
        <taxon>Gammaproteobacteria</taxon>
        <taxon>Legionellales</taxon>
        <taxon>Legionellaceae</taxon>
        <taxon>Legionella</taxon>
    </lineage>
</organism>
<evidence type="ECO:0000259" key="2">
    <source>
        <dbReference type="SMART" id="SM00429"/>
    </source>
</evidence>
<dbReference type="SUPFAM" id="SSF81296">
    <property type="entry name" value="E set domains"/>
    <property type="match status" value="2"/>
</dbReference>
<dbReference type="Pfam" id="PF01833">
    <property type="entry name" value="TIG"/>
    <property type="match status" value="2"/>
</dbReference>
<feature type="domain" description="IPT/TIG" evidence="2">
    <location>
        <begin position="244"/>
        <end position="326"/>
    </location>
</feature>
<name>A0ABS1WAK4_9GAMM</name>
<keyword evidence="1" id="KW-0732">Signal</keyword>
<dbReference type="Proteomes" id="UP000809910">
    <property type="component" value="Unassembled WGS sequence"/>
</dbReference>
<gene>
    <name evidence="3" type="ORF">I5282_07375</name>
</gene>
<dbReference type="PANTHER" id="PTHR46769">
    <property type="entry name" value="POLYCYSTIC KIDNEY AND HEPATIC DISEASE 1 (AUTOSOMAL RECESSIVE)-LIKE 1"/>
    <property type="match status" value="1"/>
</dbReference>
<dbReference type="CDD" id="cd00102">
    <property type="entry name" value="IPT"/>
    <property type="match status" value="2"/>
</dbReference>
<keyword evidence="4" id="KW-1185">Reference proteome</keyword>
<protein>
    <submittedName>
        <fullName evidence="3">IPT/TIG domain-containing protein</fullName>
    </submittedName>
</protein>
<dbReference type="RefSeq" id="WP_203110434.1">
    <property type="nucleotide sequence ID" value="NZ_JADOBG010000015.1"/>
</dbReference>
<feature type="domain" description="IPT/TIG" evidence="2">
    <location>
        <begin position="328"/>
        <end position="410"/>
    </location>
</feature>
<dbReference type="PANTHER" id="PTHR46769:SF2">
    <property type="entry name" value="FIBROCYSTIN-L ISOFORM 2 PRECURSOR-RELATED"/>
    <property type="match status" value="1"/>
</dbReference>
<sequence length="577" mass="59748">MKIKFLAGRLFCMILAVFILTTVQAGKPLWTFSPLTATSLSVPTNTNAWIQYRVTNQSMKPHILVMKPIRGITQIVQGVGLCGSTFALPARDSNCILSLQINGNQLTDKISTGPVVCEQGNYTLCYSPTSENSLRIAPAPPLTDAAISVLDSPLALTANGATGSLTIRNNSIWVKALNITSDFTNTSLDGIVLETGNNCDSVEPLATCTLTFTAGTTPVAQTNFSIQGTNTAPILAAMSIASVAPTLGSITPNAGTSLGTTSVTLTGTNFTNSSTVTFGGLSASNISVINETTLTADTPAHASGAVDVVVTTAAGSATLTNGYTYLAIPTLTSITPASGTAIGNTGVTLSGTNFMGTTSVTFDGIPATGVHVVSNNAVTAVTPAHAAGSVNVVITTPDGSALLNNGFNYLNAAIGQASGGGKIGCLGGGFNNMIVAKVDNSSAARYDGFGVLTNANSTTNGATNTATIVSIYSNPPNNIPQANYAAGICGLYEVDSQGNTPCQSVNTCYNDWFLPALNQLNCFFTNKVAIGGFNTGTDYWTSTEINNQRAWYQWFGLGTQSNVNKNTIRPVRCARYF</sequence>
<evidence type="ECO:0000313" key="4">
    <source>
        <dbReference type="Proteomes" id="UP000809910"/>
    </source>
</evidence>
<evidence type="ECO:0000256" key="1">
    <source>
        <dbReference type="ARBA" id="ARBA00022729"/>
    </source>
</evidence>
<dbReference type="EMBL" id="JADWVN010000013">
    <property type="protein sequence ID" value="MBL7526391.1"/>
    <property type="molecule type" value="Genomic_DNA"/>
</dbReference>
<dbReference type="InterPro" id="IPR002909">
    <property type="entry name" value="IPT_dom"/>
</dbReference>
<dbReference type="InterPro" id="IPR013783">
    <property type="entry name" value="Ig-like_fold"/>
</dbReference>